<accession>A0A495WCC9</accession>
<dbReference type="InterPro" id="IPR001387">
    <property type="entry name" value="Cro/C1-type_HTH"/>
</dbReference>
<dbReference type="SMART" id="SM00530">
    <property type="entry name" value="HTH_XRE"/>
    <property type="match status" value="1"/>
</dbReference>
<keyword evidence="3" id="KW-1185">Reference proteome</keyword>
<sequence>MSATEKTQPRLLTPEELGLVVKIHRELRQWSQEQLGELSGLSTRTIQRVEGGKPSDLDTRRALARAFDLEDIDAFNKPYVIPSEDELKAAKEEFDRENITLPVLPLSTGKELASLVELASMDLSTPAFELSREADERFAELIDHFRDYRDCADCYSQRDKFAIYDELQEHIDALKVLEVSLRYAIRKMIVKGAIPEAKPVPVKVLYVIAFPLGKEPTEIATPRSMPLGW</sequence>
<proteinExistence type="predicted"/>
<dbReference type="PROSITE" id="PS50943">
    <property type="entry name" value="HTH_CROC1"/>
    <property type="match status" value="1"/>
</dbReference>
<dbReference type="GO" id="GO:0003677">
    <property type="term" value="F:DNA binding"/>
    <property type="evidence" value="ECO:0007669"/>
    <property type="project" value="InterPro"/>
</dbReference>
<comment type="caution">
    <text evidence="2">The sequence shown here is derived from an EMBL/GenBank/DDBJ whole genome shotgun (WGS) entry which is preliminary data.</text>
</comment>
<feature type="domain" description="HTH cro/C1-type" evidence="1">
    <location>
        <begin position="21"/>
        <end position="75"/>
    </location>
</feature>
<dbReference type="InterPro" id="IPR010982">
    <property type="entry name" value="Lambda_DNA-bd_dom_sf"/>
</dbReference>
<dbReference type="AlphaFoldDB" id="A0A495WCC9"/>
<dbReference type="Pfam" id="PF13560">
    <property type="entry name" value="HTH_31"/>
    <property type="match status" value="1"/>
</dbReference>
<dbReference type="EMBL" id="RBXP01000014">
    <property type="protein sequence ID" value="RKT58804.1"/>
    <property type="molecule type" value="Genomic_DNA"/>
</dbReference>
<reference evidence="2 3" key="1">
    <citation type="submission" date="2018-10" db="EMBL/GenBank/DDBJ databases">
        <title>Genomic Encyclopedia of Type Strains, Phase IV (KMG-IV): sequencing the most valuable type-strain genomes for metagenomic binning, comparative biology and taxonomic classification.</title>
        <authorList>
            <person name="Goeker M."/>
        </authorList>
    </citation>
    <scope>NUCLEOTIDE SEQUENCE [LARGE SCALE GENOMIC DNA]</scope>
    <source>
        <strain evidence="2 3">DSM 23841</strain>
    </source>
</reference>
<dbReference type="RefSeq" id="WP_121458258.1">
    <property type="nucleotide sequence ID" value="NZ_RBXP01000014.1"/>
</dbReference>
<dbReference type="OrthoDB" id="8527856at2"/>
<dbReference type="Proteomes" id="UP000270626">
    <property type="component" value="Unassembled WGS sequence"/>
</dbReference>
<organism evidence="2 3">
    <name type="scientific">Azonexus fungiphilus</name>
    <dbReference type="NCBI Taxonomy" id="146940"/>
    <lineage>
        <taxon>Bacteria</taxon>
        <taxon>Pseudomonadati</taxon>
        <taxon>Pseudomonadota</taxon>
        <taxon>Betaproteobacteria</taxon>
        <taxon>Rhodocyclales</taxon>
        <taxon>Azonexaceae</taxon>
        <taxon>Azonexus</taxon>
    </lineage>
</organism>
<dbReference type="CDD" id="cd00093">
    <property type="entry name" value="HTH_XRE"/>
    <property type="match status" value="1"/>
</dbReference>
<dbReference type="SUPFAM" id="SSF47413">
    <property type="entry name" value="lambda repressor-like DNA-binding domains"/>
    <property type="match status" value="1"/>
</dbReference>
<evidence type="ECO:0000259" key="1">
    <source>
        <dbReference type="PROSITE" id="PS50943"/>
    </source>
</evidence>
<evidence type="ECO:0000313" key="3">
    <source>
        <dbReference type="Proteomes" id="UP000270626"/>
    </source>
</evidence>
<name>A0A495WCC9_9RHOO</name>
<protein>
    <submittedName>
        <fullName evidence="2">Helix-turn-helix protein</fullName>
    </submittedName>
</protein>
<dbReference type="Gene3D" id="1.10.260.40">
    <property type="entry name" value="lambda repressor-like DNA-binding domains"/>
    <property type="match status" value="1"/>
</dbReference>
<evidence type="ECO:0000313" key="2">
    <source>
        <dbReference type="EMBL" id="RKT58804.1"/>
    </source>
</evidence>
<gene>
    <name evidence="2" type="ORF">DFR40_1833</name>
</gene>